<proteinExistence type="inferred from homology"/>
<evidence type="ECO:0000256" key="6">
    <source>
        <dbReference type="ARBA" id="ARBA00022692"/>
    </source>
</evidence>
<feature type="transmembrane region" description="Helical" evidence="9">
    <location>
        <begin position="393"/>
        <end position="414"/>
    </location>
</feature>
<reference evidence="12" key="1">
    <citation type="submission" date="2023-07" db="EMBL/GenBank/DDBJ databases">
        <title>Christiangramia sp. SM2212., a novel bacterium of the family Flavobacteriaceae isolated from the sea sediment.</title>
        <authorList>
            <person name="Wang J."/>
            <person name="Zhang X."/>
        </authorList>
    </citation>
    <scope>NUCLEOTIDE SEQUENCE [LARGE SCALE GENOMIC DNA]</scope>
    <source>
        <strain evidence="12">SM2212</strain>
    </source>
</reference>
<keyword evidence="5" id="KW-0997">Cell inner membrane</keyword>
<dbReference type="EMBL" id="JAVJIU010000002">
    <property type="protein sequence ID" value="MDR5589884.1"/>
    <property type="molecule type" value="Genomic_DNA"/>
</dbReference>
<dbReference type="PANTHER" id="PTHR32063">
    <property type="match status" value="1"/>
</dbReference>
<dbReference type="InterPro" id="IPR001036">
    <property type="entry name" value="Acrflvin-R"/>
</dbReference>
<feature type="transmembrane region" description="Helical" evidence="9">
    <location>
        <begin position="341"/>
        <end position="360"/>
    </location>
</feature>
<dbReference type="RefSeq" id="WP_309560771.1">
    <property type="nucleotide sequence ID" value="NZ_JAVJIU010000002.1"/>
</dbReference>
<dbReference type="PRINTS" id="PR00702">
    <property type="entry name" value="ACRIFLAVINRP"/>
</dbReference>
<dbReference type="NCBIfam" id="TIGR00915">
    <property type="entry name" value="2A0602"/>
    <property type="match status" value="1"/>
</dbReference>
<evidence type="ECO:0000313" key="12">
    <source>
        <dbReference type="Proteomes" id="UP001257234"/>
    </source>
</evidence>
<evidence type="ECO:0000256" key="4">
    <source>
        <dbReference type="ARBA" id="ARBA00022475"/>
    </source>
</evidence>
<evidence type="ECO:0000256" key="9">
    <source>
        <dbReference type="SAM" id="Phobius"/>
    </source>
</evidence>
<keyword evidence="12" id="KW-1185">Reference proteome</keyword>
<evidence type="ECO:0000256" key="5">
    <source>
        <dbReference type="ARBA" id="ARBA00022519"/>
    </source>
</evidence>
<feature type="domain" description="SSD" evidence="10">
    <location>
        <begin position="370"/>
        <end position="496"/>
    </location>
</feature>
<keyword evidence="3" id="KW-0813">Transport</keyword>
<dbReference type="Gene3D" id="3.30.70.1320">
    <property type="entry name" value="Multidrug efflux transporter AcrB pore domain like"/>
    <property type="match status" value="1"/>
</dbReference>
<evidence type="ECO:0000259" key="10">
    <source>
        <dbReference type="PROSITE" id="PS50156"/>
    </source>
</evidence>
<dbReference type="InterPro" id="IPR000731">
    <property type="entry name" value="SSD"/>
</dbReference>
<gene>
    <name evidence="11" type="ORF">RE431_04500</name>
</gene>
<evidence type="ECO:0000313" key="11">
    <source>
        <dbReference type="EMBL" id="MDR5589884.1"/>
    </source>
</evidence>
<feature type="transmembrane region" description="Helical" evidence="9">
    <location>
        <begin position="541"/>
        <end position="561"/>
    </location>
</feature>
<feature type="transmembrane region" description="Helical" evidence="9">
    <location>
        <begin position="471"/>
        <end position="498"/>
    </location>
</feature>
<dbReference type="Gene3D" id="1.20.1640.10">
    <property type="entry name" value="Multidrug efflux transporter AcrB transmembrane domain"/>
    <property type="match status" value="2"/>
</dbReference>
<feature type="transmembrane region" description="Helical" evidence="9">
    <location>
        <begin position="435"/>
        <end position="459"/>
    </location>
</feature>
<dbReference type="Gene3D" id="3.30.70.1430">
    <property type="entry name" value="Multidrug efflux transporter AcrB pore domain"/>
    <property type="match status" value="2"/>
</dbReference>
<dbReference type="InterPro" id="IPR027463">
    <property type="entry name" value="AcrB_DN_DC_subdom"/>
</dbReference>
<dbReference type="SUPFAM" id="SSF82693">
    <property type="entry name" value="Multidrug efflux transporter AcrB pore domain, PN1, PN2, PC1 and PC2 subdomains"/>
    <property type="match status" value="4"/>
</dbReference>
<comment type="similarity">
    <text evidence="2">Belongs to the resistance-nodulation-cell division (RND) (TC 2.A.6) family.</text>
</comment>
<keyword evidence="8 9" id="KW-0472">Membrane</keyword>
<comment type="subcellular location">
    <subcellularLocation>
        <location evidence="1">Cell inner membrane</location>
        <topology evidence="1">Multi-pass membrane protein</topology>
    </subcellularLocation>
</comment>
<feature type="transmembrane region" description="Helical" evidence="9">
    <location>
        <begin position="1008"/>
        <end position="1027"/>
    </location>
</feature>
<dbReference type="Gene3D" id="3.30.70.1440">
    <property type="entry name" value="Multidrug efflux transporter AcrB pore domain"/>
    <property type="match status" value="1"/>
</dbReference>
<dbReference type="SUPFAM" id="SSF82866">
    <property type="entry name" value="Multidrug efflux transporter AcrB transmembrane domain"/>
    <property type="match status" value="2"/>
</dbReference>
<feature type="transmembrane region" description="Helical" evidence="9">
    <location>
        <begin position="898"/>
        <end position="918"/>
    </location>
</feature>
<feature type="transmembrane region" description="Helical" evidence="9">
    <location>
        <begin position="872"/>
        <end position="891"/>
    </location>
</feature>
<feature type="transmembrane region" description="Helical" evidence="9">
    <location>
        <begin position="924"/>
        <end position="945"/>
    </location>
</feature>
<feature type="transmembrane region" description="Helical" evidence="9">
    <location>
        <begin position="973"/>
        <end position="996"/>
    </location>
</feature>
<evidence type="ECO:0000256" key="1">
    <source>
        <dbReference type="ARBA" id="ARBA00004429"/>
    </source>
</evidence>
<organism evidence="11 12">
    <name type="scientific">Christiangramia sediminicola</name>
    <dbReference type="NCBI Taxonomy" id="3073267"/>
    <lineage>
        <taxon>Bacteria</taxon>
        <taxon>Pseudomonadati</taxon>
        <taxon>Bacteroidota</taxon>
        <taxon>Flavobacteriia</taxon>
        <taxon>Flavobacteriales</taxon>
        <taxon>Flavobacteriaceae</taxon>
        <taxon>Christiangramia</taxon>
    </lineage>
</organism>
<sequence>MFKKFIKRPVLAIVISVMIVFIGTLAIKQLPISQFPQIAPTTVNIFIAYPGSSADVLVKSTLIPLETAINGVQDMRYIASDATSAGEGTLRVIFEPGVDPNDAVVRVKTRVDQVMPLLPELVQREGVIITPVQPSMLMYVNLYSKNKDTDEKFLYNYAYTRIVPEIQRINGIANAQILGSRKYAMRVWLKPDRMRAYNISAEEILEAMEDQSILARPGRIGRSSGKKSQALEYVLTYRDRFSEPEEYEDIIIESNKEGQTVSLGDVAEVELGSEFFDIYSNLDGKPSASIVLKQTFGSNGSDVIKDVKEKLKELKQDLPPGVDYEISYDVSNFLDASIEQVLHTLRDAFILVAIVVFLFLGDWRSTLIPIIAVPVSLIGAFFVMQLFGLSINLITLFALVLAIGIVVDDAIVVVEAVHLKMEEKNLTPYKAATEALGEIGGAILAITMVMVSVFIPISFMSGPVGVFYRQFSITMAGSIVISAVVALTLTPVLCAMLLKNNHGKPRKKSPVNRFIDWFNRKFERLTGRYIGFLNYIVNRRLLTFGLLVAFCAGIFVTNKVLPSGFIPNEDQGMIYAIIQTPPGATLERTNEVAQKLMKISEEIEGVESVSSLAGYEIMTEGRGSNAGTCLINLKPWRDRHHSVHEIMEELEEESKDLGAVIEFFEPPAVPGFGSSGGFSLRLLDKTNSTDYQEFEKINNDFLDALGEREELSGLFTFFAANYPQYELQINNKAAMQKGVSIGKAMENLNILIGSTYEQGFIKYGRFFKVYTQAAPEYRAMPSDLEKLYVKNEEGEMVPYSAFMKLEKKLGPNEITRYNLYNSAAIRGLPAKGYTSADAIQAIREVAKEKLPRGYDIAWEGLSYDEANRGNDALYIFIIVLIFVYFVLAAQYESFLLPLAVLLSLPIGIFGSFLLLKLMGLSNDVYAQIGMIMLIGLLGKNAVLIVEFAVLKRREGATVLEAAIEGARMRFRPILMTSFAFIAGLIPLVIATGAGAIGNRTIGGSAMGGMLLGTLFGVLIIPGLYYIFGKMADGKSLIKDEFDEPISEEFFRNNEGEGSIRTRLKKMNKQLKKLMKRKDDEQE</sequence>
<dbReference type="SUPFAM" id="SSF82714">
    <property type="entry name" value="Multidrug efflux transporter AcrB TolC docking domain, DN and DC subdomains"/>
    <property type="match status" value="2"/>
</dbReference>
<comment type="caution">
    <text evidence="11">The sequence shown here is derived from an EMBL/GenBank/DDBJ whole genome shotgun (WGS) entry which is preliminary data.</text>
</comment>
<evidence type="ECO:0000256" key="3">
    <source>
        <dbReference type="ARBA" id="ARBA00022448"/>
    </source>
</evidence>
<evidence type="ECO:0000256" key="8">
    <source>
        <dbReference type="ARBA" id="ARBA00023136"/>
    </source>
</evidence>
<name>A0ABU1EPI4_9FLAO</name>
<keyword evidence="4" id="KW-1003">Cell membrane</keyword>
<feature type="transmembrane region" description="Helical" evidence="9">
    <location>
        <begin position="367"/>
        <end position="387"/>
    </location>
</feature>
<dbReference type="Proteomes" id="UP001257234">
    <property type="component" value="Unassembled WGS sequence"/>
</dbReference>
<protein>
    <submittedName>
        <fullName evidence="11">Efflux RND transporter permease subunit</fullName>
    </submittedName>
</protein>
<evidence type="ECO:0000256" key="7">
    <source>
        <dbReference type="ARBA" id="ARBA00022989"/>
    </source>
</evidence>
<keyword evidence="6 9" id="KW-0812">Transmembrane</keyword>
<dbReference type="Pfam" id="PF00873">
    <property type="entry name" value="ACR_tran"/>
    <property type="match status" value="1"/>
</dbReference>
<dbReference type="PROSITE" id="PS50156">
    <property type="entry name" value="SSD"/>
    <property type="match status" value="1"/>
</dbReference>
<dbReference type="Gene3D" id="3.30.2090.10">
    <property type="entry name" value="Multidrug efflux transporter AcrB TolC docking domain, DN and DC subdomains"/>
    <property type="match status" value="2"/>
</dbReference>
<keyword evidence="7 9" id="KW-1133">Transmembrane helix</keyword>
<evidence type="ECO:0000256" key="2">
    <source>
        <dbReference type="ARBA" id="ARBA00010942"/>
    </source>
</evidence>
<accession>A0ABU1EPI4</accession>
<dbReference type="InterPro" id="IPR004764">
    <property type="entry name" value="MdtF-like"/>
</dbReference>
<dbReference type="PANTHER" id="PTHR32063:SF9">
    <property type="entry name" value="SIMILAR TO MULTIDRUG RESISTANCE PROTEIN MEXB"/>
    <property type="match status" value="1"/>
</dbReference>